<name>A0A1V6XWF7_PENNA</name>
<dbReference type="AlphaFoldDB" id="A0A1V6XWF7"/>
<accession>A0A1V6XWF7</accession>
<keyword evidence="2" id="KW-1185">Reference proteome</keyword>
<evidence type="ECO:0000313" key="2">
    <source>
        <dbReference type="Proteomes" id="UP000191691"/>
    </source>
</evidence>
<dbReference type="EMBL" id="MOOB01000051">
    <property type="protein sequence ID" value="OQE79464.1"/>
    <property type="molecule type" value="Genomic_DNA"/>
</dbReference>
<dbReference type="Proteomes" id="UP000191691">
    <property type="component" value="Unassembled WGS sequence"/>
</dbReference>
<proteinExistence type="predicted"/>
<sequence>MPIESESCSESIVPHRTRRAIRLTHTVSPAIRSTAGFQSTPTSPLHGGFHPLSGVAHRPGSQIWFFTGASTARHASNGSTQFSTALPDIKSVTKFGSGESDGYPGSSVSTSLPGLAALASVASAPTSNLRCVHTLY</sequence>
<evidence type="ECO:0000313" key="1">
    <source>
        <dbReference type="EMBL" id="OQE79464.1"/>
    </source>
</evidence>
<gene>
    <name evidence="1" type="ORF">PENNAL_c0051G03369</name>
</gene>
<protein>
    <submittedName>
        <fullName evidence="1">Uncharacterized protein</fullName>
    </submittedName>
</protein>
<comment type="caution">
    <text evidence="1">The sequence shown here is derived from an EMBL/GenBank/DDBJ whole genome shotgun (WGS) entry which is preliminary data.</text>
</comment>
<reference evidence="2" key="1">
    <citation type="journal article" date="2017" name="Nat. Microbiol.">
        <title>Global analysis of biosynthetic gene clusters reveals vast potential of secondary metabolite production in Penicillium species.</title>
        <authorList>
            <person name="Nielsen J.C."/>
            <person name="Grijseels S."/>
            <person name="Prigent S."/>
            <person name="Ji B."/>
            <person name="Dainat J."/>
            <person name="Nielsen K.F."/>
            <person name="Frisvad J.C."/>
            <person name="Workman M."/>
            <person name="Nielsen J."/>
        </authorList>
    </citation>
    <scope>NUCLEOTIDE SEQUENCE [LARGE SCALE GENOMIC DNA]</scope>
    <source>
        <strain evidence="2">IBT 13039</strain>
    </source>
</reference>
<organism evidence="1 2">
    <name type="scientific">Penicillium nalgiovense</name>
    <dbReference type="NCBI Taxonomy" id="60175"/>
    <lineage>
        <taxon>Eukaryota</taxon>
        <taxon>Fungi</taxon>
        <taxon>Dikarya</taxon>
        <taxon>Ascomycota</taxon>
        <taxon>Pezizomycotina</taxon>
        <taxon>Eurotiomycetes</taxon>
        <taxon>Eurotiomycetidae</taxon>
        <taxon>Eurotiales</taxon>
        <taxon>Aspergillaceae</taxon>
        <taxon>Penicillium</taxon>
    </lineage>
</organism>